<comment type="caution">
    <text evidence="2">The sequence shown here is derived from an EMBL/GenBank/DDBJ whole genome shotgun (WGS) entry which is preliminary data.</text>
</comment>
<dbReference type="AlphaFoldDB" id="A0A2N5RY37"/>
<feature type="compositionally biased region" description="Low complexity" evidence="1">
    <location>
        <begin position="397"/>
        <end position="413"/>
    </location>
</feature>
<feature type="compositionally biased region" description="Polar residues" evidence="1">
    <location>
        <begin position="417"/>
        <end position="427"/>
    </location>
</feature>
<evidence type="ECO:0000256" key="1">
    <source>
        <dbReference type="SAM" id="MobiDB-lite"/>
    </source>
</evidence>
<feature type="region of interest" description="Disordered" evidence="1">
    <location>
        <begin position="391"/>
        <end position="427"/>
    </location>
</feature>
<dbReference type="EMBL" id="PGCJ01001374">
    <property type="protein sequence ID" value="PLW05918.1"/>
    <property type="molecule type" value="Genomic_DNA"/>
</dbReference>
<reference evidence="2 3" key="1">
    <citation type="submission" date="2017-11" db="EMBL/GenBank/DDBJ databases">
        <title>De novo assembly and phasing of dikaryotic genomes from two isolates of Puccinia coronata f. sp. avenae, the causal agent of oat crown rust.</title>
        <authorList>
            <person name="Miller M.E."/>
            <person name="Zhang Y."/>
            <person name="Omidvar V."/>
            <person name="Sperschneider J."/>
            <person name="Schwessinger B."/>
            <person name="Raley C."/>
            <person name="Palmer J.M."/>
            <person name="Garnica D."/>
            <person name="Upadhyaya N."/>
            <person name="Rathjen J."/>
            <person name="Taylor J.M."/>
            <person name="Park R.F."/>
            <person name="Dodds P.N."/>
            <person name="Hirsch C.D."/>
            <person name="Kianian S.F."/>
            <person name="Figueroa M."/>
        </authorList>
    </citation>
    <scope>NUCLEOTIDE SEQUENCE [LARGE SCALE GENOMIC DNA]</scope>
    <source>
        <strain evidence="2">12NC29</strain>
    </source>
</reference>
<sequence length="427" mass="46275">MNHPLRATLGRTRRIPLAGLGRRTPGNYHPPYSTLPPKGPSTAAAVGAAGLLVAVPLTAYLVYRSQVRQVYPDPIQQLLRQALTAEHRVDHRKAEIAFRQAYEQAKQLVPSGTLDWFKASAIALRWADALERTARLSQAVQVYELVLDDLRRALPSLTVPERVRTIQIAQKLAQLYPSLPLTASRTERTTEAAVDKKVEDWLTFCVHEILKIQRDTSNSPSTPSLYLQETIDSPDQLLLALPAWLETVQFASCFEALGKFYARRGQIDLALPLYLQTLSLLLPPPAAGTTARVASDDERCQAATVMNNIGQLLFARSETEAPAGAEQLRANAATWLAQAAGLARRVLTDHHQPLPPVDSQLPTASSSSVSASEVAALAECRQAFRAASANLASIGGSHPPASPSSHSPPAHHAPLSDLTSSPQRPSP</sequence>
<dbReference type="OrthoDB" id="10050400at2759"/>
<evidence type="ECO:0000313" key="3">
    <source>
        <dbReference type="Proteomes" id="UP000235388"/>
    </source>
</evidence>
<accession>A0A2N5RY37</accession>
<keyword evidence="3" id="KW-1185">Reference proteome</keyword>
<dbReference type="InterPro" id="IPR040201">
    <property type="entry name" value="Mrg3-like"/>
</dbReference>
<dbReference type="PANTHER" id="PTHR28142">
    <property type="entry name" value="MITOCHONDRIAL INNER MEMBRANE I-AAA PROTEASE SUPERCOMPLEX SUBUNIT MGR3-RELATED"/>
    <property type="match status" value="1"/>
</dbReference>
<gene>
    <name evidence="2" type="ORF">PCANC_26972</name>
</gene>
<dbReference type="Proteomes" id="UP000235388">
    <property type="component" value="Unassembled WGS sequence"/>
</dbReference>
<proteinExistence type="predicted"/>
<organism evidence="2 3">
    <name type="scientific">Puccinia coronata f. sp. avenae</name>
    <dbReference type="NCBI Taxonomy" id="200324"/>
    <lineage>
        <taxon>Eukaryota</taxon>
        <taxon>Fungi</taxon>
        <taxon>Dikarya</taxon>
        <taxon>Basidiomycota</taxon>
        <taxon>Pucciniomycotina</taxon>
        <taxon>Pucciniomycetes</taxon>
        <taxon>Pucciniales</taxon>
        <taxon>Pucciniaceae</taxon>
        <taxon>Puccinia</taxon>
    </lineage>
</organism>
<dbReference type="STRING" id="200324.A0A2N5RY37"/>
<name>A0A2N5RY37_9BASI</name>
<protein>
    <submittedName>
        <fullName evidence="2">Uncharacterized protein</fullName>
    </submittedName>
</protein>
<evidence type="ECO:0000313" key="2">
    <source>
        <dbReference type="EMBL" id="PLW05918.1"/>
    </source>
</evidence>
<dbReference type="PANTHER" id="PTHR28142:SF1">
    <property type="entry name" value="MITOCHONDRIAL INNER MEMBRANE I-AAA PROTEASE SUPERCOMPLEX SUBUNIT MGR3-RELATED"/>
    <property type="match status" value="1"/>
</dbReference>